<dbReference type="FunFam" id="3.30.420.340:FF:000001">
    <property type="entry name" value="UvrABC system protein C"/>
    <property type="match status" value="1"/>
</dbReference>
<evidence type="ECO:0000313" key="17">
    <source>
        <dbReference type="EMBL" id="OUS40181.1"/>
    </source>
</evidence>
<dbReference type="PROSITE" id="PS50165">
    <property type="entry name" value="UVRC"/>
    <property type="match status" value="1"/>
</dbReference>
<dbReference type="SUPFAM" id="SSF46600">
    <property type="entry name" value="C-terminal UvrC-binding domain of UvrB"/>
    <property type="match status" value="1"/>
</dbReference>
<comment type="caution">
    <text evidence="17">The sequence shown here is derived from an EMBL/GenBank/DDBJ whole genome shotgun (WGS) entry which is preliminary data.</text>
</comment>
<dbReference type="InterPro" id="IPR004791">
    <property type="entry name" value="UvrC"/>
</dbReference>
<dbReference type="FunFam" id="1.10.150.20:FF:000005">
    <property type="entry name" value="UvrABC system protein C"/>
    <property type="match status" value="1"/>
</dbReference>
<dbReference type="GO" id="GO:0009381">
    <property type="term" value="F:excinuclease ABC activity"/>
    <property type="evidence" value="ECO:0007669"/>
    <property type="project" value="UniProtKB-UniRule"/>
</dbReference>
<comment type="function">
    <text evidence="8 13">The UvrABC repair system catalyzes the recognition and processing of DNA lesions. UvrC both incises the 5' and 3' sides of the lesion. The N-terminal half is responsible for the 3' incision and the C-terminal half is responsible for the 5' incision.</text>
</comment>
<dbReference type="InterPro" id="IPR001162">
    <property type="entry name" value="UvrC_RNase_H_dom"/>
</dbReference>
<evidence type="ECO:0000313" key="18">
    <source>
        <dbReference type="Proteomes" id="UP000227088"/>
    </source>
</evidence>
<evidence type="ECO:0000259" key="14">
    <source>
        <dbReference type="PROSITE" id="PS50151"/>
    </source>
</evidence>
<dbReference type="Pfam" id="PF14520">
    <property type="entry name" value="HHH_5"/>
    <property type="match status" value="1"/>
</dbReference>
<dbReference type="InterPro" id="IPR001943">
    <property type="entry name" value="UVR_dom"/>
</dbReference>
<evidence type="ECO:0000256" key="8">
    <source>
        <dbReference type="ARBA" id="ARBA00059452"/>
    </source>
</evidence>
<dbReference type="EMBL" id="MABE01000417">
    <property type="protein sequence ID" value="OUS40181.1"/>
    <property type="molecule type" value="Genomic_DNA"/>
</dbReference>
<dbReference type="InterPro" id="IPR050066">
    <property type="entry name" value="UvrABC_protein_C"/>
</dbReference>
<dbReference type="PROSITE" id="PS50151">
    <property type="entry name" value="UVR"/>
    <property type="match status" value="1"/>
</dbReference>
<proteinExistence type="inferred from homology"/>
<evidence type="ECO:0000256" key="5">
    <source>
        <dbReference type="ARBA" id="ARBA00022881"/>
    </source>
</evidence>
<dbReference type="GO" id="GO:0005737">
    <property type="term" value="C:cytoplasm"/>
    <property type="evidence" value="ECO:0007669"/>
    <property type="project" value="UniProtKB-SubCell"/>
</dbReference>
<dbReference type="Pfam" id="PF08459">
    <property type="entry name" value="UvrC_RNaseH_dom"/>
    <property type="match status" value="1"/>
</dbReference>
<accession>A0A1Y5HS84</accession>
<keyword evidence="2 13" id="KW-0963">Cytoplasm</keyword>
<evidence type="ECO:0000256" key="7">
    <source>
        <dbReference type="ARBA" id="ARBA00023236"/>
    </source>
</evidence>
<dbReference type="Gene3D" id="4.10.860.10">
    <property type="entry name" value="UVR domain"/>
    <property type="match status" value="1"/>
</dbReference>
<evidence type="ECO:0000256" key="6">
    <source>
        <dbReference type="ARBA" id="ARBA00023204"/>
    </source>
</evidence>
<keyword evidence="6 13" id="KW-0234">DNA repair</keyword>
<dbReference type="InterPro" id="IPR010994">
    <property type="entry name" value="RuvA_2-like"/>
</dbReference>
<dbReference type="SMART" id="SM00465">
    <property type="entry name" value="GIYc"/>
    <property type="match status" value="1"/>
</dbReference>
<dbReference type="GO" id="GO:0009380">
    <property type="term" value="C:excinuclease repair complex"/>
    <property type="evidence" value="ECO:0007669"/>
    <property type="project" value="InterPro"/>
</dbReference>
<dbReference type="Gene3D" id="1.10.150.20">
    <property type="entry name" value="5' to 3' exonuclease, C-terminal subdomain"/>
    <property type="match status" value="1"/>
</dbReference>
<dbReference type="SUPFAM" id="SSF82771">
    <property type="entry name" value="GIY-YIG endonuclease"/>
    <property type="match status" value="1"/>
</dbReference>
<protein>
    <recommendedName>
        <fullName evidence="11 13">UvrABC system protein C</fullName>
        <shortName evidence="13">Protein UvrC</shortName>
    </recommendedName>
    <alternativeName>
        <fullName evidence="12 13">Excinuclease ABC subunit C</fullName>
    </alternativeName>
</protein>
<evidence type="ECO:0000256" key="3">
    <source>
        <dbReference type="ARBA" id="ARBA00022763"/>
    </source>
</evidence>
<dbReference type="SUPFAM" id="SSF47781">
    <property type="entry name" value="RuvA domain 2-like"/>
    <property type="match status" value="1"/>
</dbReference>
<dbReference type="InterPro" id="IPR038476">
    <property type="entry name" value="UvrC_RNase_H_dom_sf"/>
</dbReference>
<dbReference type="FunFam" id="3.40.1440.10:FF:000001">
    <property type="entry name" value="UvrABC system protein C"/>
    <property type="match status" value="1"/>
</dbReference>
<gene>
    <name evidence="13" type="primary">uvrC</name>
    <name evidence="17" type="ORF">A9R00_07325</name>
</gene>
<evidence type="ECO:0000259" key="16">
    <source>
        <dbReference type="PROSITE" id="PS50165"/>
    </source>
</evidence>
<dbReference type="InterPro" id="IPR047296">
    <property type="entry name" value="GIY-YIG_UvrC_Cho"/>
</dbReference>
<evidence type="ECO:0000256" key="11">
    <source>
        <dbReference type="ARBA" id="ARBA00067419"/>
    </source>
</evidence>
<organism evidence="17 18">
    <name type="scientific">Oleispira antarctica</name>
    <dbReference type="NCBI Taxonomy" id="188908"/>
    <lineage>
        <taxon>Bacteria</taxon>
        <taxon>Pseudomonadati</taxon>
        <taxon>Pseudomonadota</taxon>
        <taxon>Gammaproteobacteria</taxon>
        <taxon>Oceanospirillales</taxon>
        <taxon>Oceanospirillaceae</taxon>
        <taxon>Oleispira</taxon>
    </lineage>
</organism>
<evidence type="ECO:0000256" key="10">
    <source>
        <dbReference type="ARBA" id="ARBA00062841"/>
    </source>
</evidence>
<evidence type="ECO:0000259" key="15">
    <source>
        <dbReference type="PROSITE" id="PS50164"/>
    </source>
</evidence>
<keyword evidence="3 13" id="KW-0227">DNA damage</keyword>
<comment type="subcellular location">
    <subcellularLocation>
        <location evidence="1 13">Cytoplasm</location>
    </subcellularLocation>
</comment>
<feature type="domain" description="GIY-YIG" evidence="15">
    <location>
        <begin position="14"/>
        <end position="92"/>
    </location>
</feature>
<dbReference type="CDD" id="cd10434">
    <property type="entry name" value="GIY-YIG_UvrC_Cho"/>
    <property type="match status" value="1"/>
</dbReference>
<dbReference type="NCBIfam" id="TIGR00194">
    <property type="entry name" value="uvrC"/>
    <property type="match status" value="1"/>
</dbReference>
<dbReference type="Proteomes" id="UP000227088">
    <property type="component" value="Unassembled WGS sequence"/>
</dbReference>
<evidence type="ECO:0000256" key="2">
    <source>
        <dbReference type="ARBA" id="ARBA00022490"/>
    </source>
</evidence>
<evidence type="ECO:0000256" key="9">
    <source>
        <dbReference type="ARBA" id="ARBA00061531"/>
    </source>
</evidence>
<dbReference type="AlphaFoldDB" id="A0A1Y5HS84"/>
<reference evidence="18" key="1">
    <citation type="journal article" date="2017" name="Proc. Natl. Acad. Sci. U.S.A.">
        <title>Simulation of Deepwater Horizon oil plume reveals substrate specialization within a complex community of hydrocarbon degraders.</title>
        <authorList>
            <person name="Hu P."/>
            <person name="Dubinsky E.A."/>
            <person name="Probst A.J."/>
            <person name="Wang J."/>
            <person name="Sieber C.M.K."/>
            <person name="Tom L.M."/>
            <person name="Gardinali P."/>
            <person name="Banfield J.F."/>
            <person name="Atlas R.M."/>
            <person name="Andersen G.L."/>
        </authorList>
    </citation>
    <scope>NUCLEOTIDE SEQUENCE [LARGE SCALE GENOMIC DNA]</scope>
</reference>
<dbReference type="InterPro" id="IPR036876">
    <property type="entry name" value="UVR_dom_sf"/>
</dbReference>
<dbReference type="Gene3D" id="3.30.420.340">
    <property type="entry name" value="UvrC, RNAse H endonuclease domain"/>
    <property type="match status" value="1"/>
</dbReference>
<dbReference type="Pfam" id="PF22920">
    <property type="entry name" value="UvrC_RNaseH"/>
    <property type="match status" value="1"/>
</dbReference>
<dbReference type="GO" id="GO:0006289">
    <property type="term" value="P:nucleotide-excision repair"/>
    <property type="evidence" value="ECO:0007669"/>
    <property type="project" value="UniProtKB-UniRule"/>
</dbReference>
<dbReference type="GO" id="GO:0003677">
    <property type="term" value="F:DNA binding"/>
    <property type="evidence" value="ECO:0007669"/>
    <property type="project" value="UniProtKB-UniRule"/>
</dbReference>
<keyword evidence="5 13" id="KW-0267">Excision nuclease</keyword>
<comment type="similarity">
    <text evidence="9 13">Belongs to the UvrC family.</text>
</comment>
<sequence>MSFDSASFLSTLTLRAGVYQMFDIEDELIYVGKAKNLKQRVSSYFRARGLNDKTLALVRRIVRIEIIVTASETEALLLEQTLIKQHKPQYNILLKDDKSYPYIYISKHKFPLIAYRRGQKVTKGQYFGPYPNAYAVKESLSYLQRIFKLRNCEDSYFSNRSRPCLQYQIKRCSAPCVDYISAEDYQCDIRSATLFLQGKSSDLIKDLEQQMEEAAQGLLFERAGELRDQLLHLRTLQEKQYVSTERGSVDSWAIYASKGTICIQRLSFRQGTLIDSKSYFPENKLDQAEAEVLKDALAQYYLAGTPAHDYPGQVLVEMDEEAGEIILAAINELATRACYWLRNPKSEKRKWLQMANENAENAATSKSLEKNAYLQRFQMVQKLLGLSAIPNRIECFDISHSKGEATVASCVVADEKGPRKDLYRRFNIKGITAGDDYAAIHQAVFRHFSRLKEQQDFPDVLLIDGAQGQVNQAHKALIELAVTDVFILGISKGESRKAGWEFLWPQGEGVPILPGQHDRGFLQLQEVRDEAHRFAITGHRKQRAKARTTSGLEQISGVGSKRRRELLRYFGSMSTLKGASIEEIAKVPGISTRIASDIYAALNQELKD</sequence>
<dbReference type="PROSITE" id="PS50164">
    <property type="entry name" value="GIY_YIG"/>
    <property type="match status" value="1"/>
</dbReference>
<name>A0A1Y5HS84_OLEAN</name>
<dbReference type="Pfam" id="PF01541">
    <property type="entry name" value="GIY-YIG"/>
    <property type="match status" value="1"/>
</dbReference>
<evidence type="ECO:0000256" key="4">
    <source>
        <dbReference type="ARBA" id="ARBA00022769"/>
    </source>
</evidence>
<dbReference type="PANTHER" id="PTHR30562:SF1">
    <property type="entry name" value="UVRABC SYSTEM PROTEIN C"/>
    <property type="match status" value="1"/>
</dbReference>
<feature type="domain" description="UVR" evidence="14">
    <location>
        <begin position="201"/>
        <end position="236"/>
    </location>
</feature>
<dbReference type="HAMAP" id="MF_00203">
    <property type="entry name" value="UvrC"/>
    <property type="match status" value="1"/>
</dbReference>
<keyword evidence="4 13" id="KW-0228">DNA excision</keyword>
<dbReference type="InterPro" id="IPR000305">
    <property type="entry name" value="GIY-YIG_endonuc"/>
</dbReference>
<evidence type="ECO:0000256" key="13">
    <source>
        <dbReference type="HAMAP-Rule" id="MF_00203"/>
    </source>
</evidence>
<dbReference type="PANTHER" id="PTHR30562">
    <property type="entry name" value="UVRC/OXIDOREDUCTASE"/>
    <property type="match status" value="1"/>
</dbReference>
<comment type="subunit">
    <text evidence="10 13">Interacts with UvrB in an incision complex.</text>
</comment>
<dbReference type="Pfam" id="PF02151">
    <property type="entry name" value="UVR"/>
    <property type="match status" value="1"/>
</dbReference>
<dbReference type="GO" id="GO:0009432">
    <property type="term" value="P:SOS response"/>
    <property type="evidence" value="ECO:0007669"/>
    <property type="project" value="UniProtKB-UniRule"/>
</dbReference>
<keyword evidence="7 13" id="KW-0742">SOS response</keyword>
<dbReference type="Gene3D" id="3.40.1440.10">
    <property type="entry name" value="GIY-YIG endonuclease"/>
    <property type="match status" value="1"/>
</dbReference>
<evidence type="ECO:0000256" key="1">
    <source>
        <dbReference type="ARBA" id="ARBA00004496"/>
    </source>
</evidence>
<dbReference type="InterPro" id="IPR035901">
    <property type="entry name" value="GIY-YIG_endonuc_sf"/>
</dbReference>
<feature type="domain" description="UvrC family homology region profile" evidence="16">
    <location>
        <begin position="253"/>
        <end position="477"/>
    </location>
</feature>
<evidence type="ECO:0000256" key="12">
    <source>
        <dbReference type="ARBA" id="ARBA00077138"/>
    </source>
</evidence>